<name>A0A2M7FYU3_9BACT</name>
<dbReference type="Proteomes" id="UP000231019">
    <property type="component" value="Unassembled WGS sequence"/>
</dbReference>
<gene>
    <name evidence="5" type="ORF">COW36_22375</name>
</gene>
<evidence type="ECO:0000259" key="4">
    <source>
        <dbReference type="Pfam" id="PF24981"/>
    </source>
</evidence>
<dbReference type="EMBL" id="PFFQ01000061">
    <property type="protein sequence ID" value="PIW14359.1"/>
    <property type="molecule type" value="Genomic_DNA"/>
</dbReference>
<dbReference type="PANTHER" id="PTHR23244">
    <property type="entry name" value="KELCH REPEAT DOMAIN"/>
    <property type="match status" value="1"/>
</dbReference>
<dbReference type="Pfam" id="PF05345">
    <property type="entry name" value="He_PIG"/>
    <property type="match status" value="1"/>
</dbReference>
<keyword evidence="1" id="KW-0880">Kelch repeat</keyword>
<organism evidence="5 6">
    <name type="scientific">bacterium (Candidatus Blackallbacteria) CG17_big_fil_post_rev_8_21_14_2_50_48_46</name>
    <dbReference type="NCBI Taxonomy" id="2014261"/>
    <lineage>
        <taxon>Bacteria</taxon>
        <taxon>Candidatus Blackallbacteria</taxon>
    </lineage>
</organism>
<evidence type="ECO:0000259" key="3">
    <source>
        <dbReference type="Pfam" id="PF01833"/>
    </source>
</evidence>
<dbReference type="InterPro" id="IPR014756">
    <property type="entry name" value="Ig_E-set"/>
</dbReference>
<dbReference type="InterPro" id="IPR015915">
    <property type="entry name" value="Kelch-typ_b-propeller"/>
</dbReference>
<keyword evidence="2" id="KW-0677">Repeat</keyword>
<reference evidence="5 6" key="1">
    <citation type="submission" date="2017-09" db="EMBL/GenBank/DDBJ databases">
        <title>Depth-based differentiation of microbial function through sediment-hosted aquifers and enrichment of novel symbionts in the deep terrestrial subsurface.</title>
        <authorList>
            <person name="Probst A.J."/>
            <person name="Ladd B."/>
            <person name="Jarett J.K."/>
            <person name="Geller-Mcgrath D.E."/>
            <person name="Sieber C.M."/>
            <person name="Emerson J.B."/>
            <person name="Anantharaman K."/>
            <person name="Thomas B.C."/>
            <person name="Malmstrom R."/>
            <person name="Stieglmeier M."/>
            <person name="Klingl A."/>
            <person name="Woyke T."/>
            <person name="Ryan C.M."/>
            <person name="Banfield J.F."/>
        </authorList>
    </citation>
    <scope>NUCLEOTIDE SEQUENCE [LARGE SCALE GENOMIC DNA]</scope>
    <source>
        <strain evidence="5">CG17_big_fil_post_rev_8_21_14_2_50_48_46</strain>
    </source>
</reference>
<evidence type="ECO:0000313" key="5">
    <source>
        <dbReference type="EMBL" id="PIW14359.1"/>
    </source>
</evidence>
<comment type="caution">
    <text evidence="5">The sequence shown here is derived from an EMBL/GenBank/DDBJ whole genome shotgun (WGS) entry which is preliminary data.</text>
</comment>
<dbReference type="InterPro" id="IPR013783">
    <property type="entry name" value="Ig-like_fold"/>
</dbReference>
<dbReference type="InterPro" id="IPR056737">
    <property type="entry name" value="Beta-prop_ATRN-MKLN-like"/>
</dbReference>
<feature type="domain" description="IPT/TIG" evidence="3">
    <location>
        <begin position="200"/>
        <end position="270"/>
    </location>
</feature>
<evidence type="ECO:0000313" key="6">
    <source>
        <dbReference type="Proteomes" id="UP000231019"/>
    </source>
</evidence>
<accession>A0A2M7FYU3</accession>
<protein>
    <submittedName>
        <fullName evidence="5">Uncharacterized protein</fullName>
    </submittedName>
</protein>
<dbReference type="Gene3D" id="2.120.10.80">
    <property type="entry name" value="Kelch-type beta propeller"/>
    <property type="match status" value="2"/>
</dbReference>
<proteinExistence type="predicted"/>
<dbReference type="Pfam" id="PF01833">
    <property type="entry name" value="TIG"/>
    <property type="match status" value="1"/>
</dbReference>
<dbReference type="Pfam" id="PF24981">
    <property type="entry name" value="Beta-prop_ATRN-LZTR1"/>
    <property type="match status" value="1"/>
</dbReference>
<dbReference type="SUPFAM" id="SSF117281">
    <property type="entry name" value="Kelch motif"/>
    <property type="match status" value="1"/>
</dbReference>
<dbReference type="Gene3D" id="2.60.40.10">
    <property type="entry name" value="Immunoglobulins"/>
    <property type="match status" value="4"/>
</dbReference>
<dbReference type="InterPro" id="IPR002909">
    <property type="entry name" value="IPT_dom"/>
</dbReference>
<evidence type="ECO:0000256" key="2">
    <source>
        <dbReference type="ARBA" id="ARBA00022737"/>
    </source>
</evidence>
<dbReference type="CDD" id="cd00603">
    <property type="entry name" value="IPT_PCSR"/>
    <property type="match status" value="1"/>
</dbReference>
<evidence type="ECO:0000256" key="1">
    <source>
        <dbReference type="ARBA" id="ARBA00022441"/>
    </source>
</evidence>
<dbReference type="SUPFAM" id="SSF81296">
    <property type="entry name" value="E set domains"/>
    <property type="match status" value="1"/>
</dbReference>
<sequence>MDVDQPFSLDFKVWNGTVTGYLWQFAGTTGLPAGLSFTSATGGNVTGSPAPLNGLLSVPDNTVTLHGTTSEIGTFPFTLTVTNGAQTTQRAYNLVVRSLQIFPGSIAPANAGSAYNQAFKAMYGKGPYTWSSTGTLPPGLSVGTSTSDTVSLSGTPDGNINLRTYTFTIKVTDSNNRSAQQTYVLGCGNGALADFRNAQPVVNTVSPVSGANNAAQTLTISGSNFSATAQVFLERIPLTVVSRTGSTQIVATVPAGVAAGAYNILIMNPDSAVGRIEGGLANGYTVTDAGGLVSSVPVIAGVYLRAQPIVPTTTIEELQAQVLTYQGNLLRSLDQNTLEFAPVLIQGANFKPDSLVYLSELILPGFYINEFQILAIIPTKLLFPDLPGGGDQFTGYNKLQIVNPNLEVSDVNQGKLSVTGTITTAEGPGVGRISYVYPQKGFDSENNRVVAKGCGFERPHSFTMGSSAITQKLVELPSVARMAITPGTLFPNTSAYDLKLFRVVSLQPVLSDTGSAVFTMQARERKVTSCTPAQIVPNLTLAINVNGTGIEQGVQIKYIRNGGTANGTEYSAPITGVKTSLVAIPVVPAGLPQGEYKIKMTWPDNFSYTTSGTCLTIQPLANQAAPVINSVSPSSISNNILDPNAVVTWTINGSGFASGASIYIGAKQAISGTGSATQLTLNSDSIFGMPAGDYTITVVNPDGQAAQSPSKLTVTNGGATLAGTPQILGISYPSGPVTYKSMLLPNYPDSGYVYFTASNILPGSYVQVVKDPNSAFNPQDAYLDGVTIIDQNSGSVRGILPHLPAGNYYLRLVNADGQMHTSTPFVTFANSAAPEIETDLTKLTGATDCKQPICPASWPNNLPVTLTINGAAIDATRTTNFGVLPYYSGVQLVSIADPSSVVTLQNVTSYGTKIIAGLPDGVSAGEYRVRVVNPDGQSNDTSNSGAKLVKFTVLDSSTKWSRAQRMPNIVDPGALSAVHGRMGGTAVVDPDANGKIYFFAGNDARQNYNFPTNTLMAYSEGSFWENLSGHSATAPNGNVPANLTKRMYHAAAWKNGATFADDRMFIYGGITWSCDSALSCPTLNGASGLDDLWMYKPSDNTWTQITISGPKKMLFLHKMHWNPADNSLYIYGGAEGASFLNKIFKLTVNEANATATWSEVTFTGGPANLLNAFDMISDPANSRFYILGGGEVITGMPFNSKIWVYHTGSNTWTQLTSNNSANYVPRGYGSHGFDPVNRRIFVYGGGTTASGSAPNGGLSSDLGIGVIDNLSNPTAITWTKDATIPVRTRWAQTSAWLQGRFYVLGGKDSGNNVLLYDPSSPVDPFATGHSYYTDFWQYIP</sequence>
<feature type="domain" description="Attractin/MKLN-like beta-propeller" evidence="4">
    <location>
        <begin position="1065"/>
        <end position="1307"/>
    </location>
</feature>